<evidence type="ECO:0000313" key="11">
    <source>
        <dbReference type="EMBL" id="KGM08190.1"/>
    </source>
</evidence>
<comment type="subcellular location">
    <subcellularLocation>
        <location evidence="1 7">Bacterial flagellum</location>
    </subcellularLocation>
    <subcellularLocation>
        <location evidence="2 7">Secreted</location>
    </subcellularLocation>
</comment>
<dbReference type="Proteomes" id="UP000029999">
    <property type="component" value="Unassembled WGS sequence"/>
</dbReference>
<keyword evidence="11" id="KW-0966">Cell projection</keyword>
<dbReference type="InterPro" id="IPR010930">
    <property type="entry name" value="Flg_bb/hook_C_dom"/>
</dbReference>
<dbReference type="InterPro" id="IPR001444">
    <property type="entry name" value="Flag_bb_rod_N"/>
</dbReference>
<organism evidence="11 12">
    <name type="scientific">Methylophaga thiooxydans</name>
    <dbReference type="NCBI Taxonomy" id="392484"/>
    <lineage>
        <taxon>Bacteria</taxon>
        <taxon>Pseudomonadati</taxon>
        <taxon>Pseudomonadota</taxon>
        <taxon>Gammaproteobacteria</taxon>
        <taxon>Thiotrichales</taxon>
        <taxon>Piscirickettsiaceae</taxon>
        <taxon>Methylophaga</taxon>
    </lineage>
</organism>
<evidence type="ECO:0000256" key="7">
    <source>
        <dbReference type="RuleBase" id="RU362065"/>
    </source>
</evidence>
<proteinExistence type="inferred from homology"/>
<dbReference type="PANTHER" id="PTHR30033:SF1">
    <property type="entry name" value="FLAGELLAR HOOK-ASSOCIATED PROTEIN 1"/>
    <property type="match status" value="1"/>
</dbReference>
<keyword evidence="6 7" id="KW-0975">Bacterial flagellum</keyword>
<dbReference type="SUPFAM" id="SSF64518">
    <property type="entry name" value="Phase 1 flagellin"/>
    <property type="match status" value="1"/>
</dbReference>
<evidence type="ECO:0000256" key="1">
    <source>
        <dbReference type="ARBA" id="ARBA00004365"/>
    </source>
</evidence>
<dbReference type="PANTHER" id="PTHR30033">
    <property type="entry name" value="FLAGELLAR HOOK-ASSOCIATED PROTEIN 1"/>
    <property type="match status" value="1"/>
</dbReference>
<dbReference type="EMBL" id="JRQD01000001">
    <property type="protein sequence ID" value="KGM08190.1"/>
    <property type="molecule type" value="Genomic_DNA"/>
</dbReference>
<comment type="caution">
    <text evidence="11">The sequence shown here is derived from an EMBL/GenBank/DDBJ whole genome shotgun (WGS) entry which is preliminary data.</text>
</comment>
<protein>
    <recommendedName>
        <fullName evidence="4 7">Flagellar hook-associated protein 1</fullName>
        <shortName evidence="7">HAP1</shortName>
    </recommendedName>
</protein>
<evidence type="ECO:0000256" key="2">
    <source>
        <dbReference type="ARBA" id="ARBA00004613"/>
    </source>
</evidence>
<evidence type="ECO:0000259" key="9">
    <source>
        <dbReference type="Pfam" id="PF06429"/>
    </source>
</evidence>
<evidence type="ECO:0000256" key="4">
    <source>
        <dbReference type="ARBA" id="ARBA00016244"/>
    </source>
</evidence>
<evidence type="ECO:0000256" key="3">
    <source>
        <dbReference type="ARBA" id="ARBA00009677"/>
    </source>
</evidence>
<keyword evidence="5 7" id="KW-0964">Secreted</keyword>
<dbReference type="Pfam" id="PF00460">
    <property type="entry name" value="Flg_bb_rod"/>
    <property type="match status" value="1"/>
</dbReference>
<accession>A0A0A0BK05</accession>
<keyword evidence="11" id="KW-0969">Cilium</keyword>
<sequence>MASTLSIGTSALLTAQGGLNTTSHNISNVNTEGYSRQRIEQSTRIPEYNGNQYFGTGVQVDDVRRLFDGFLSDQLRLFTSQEEQFDTFTTYSQQVEDLLASDSLSLANGLESFFDSVQAVADDPTSISARQVMLTEADTLANRFNTIDSQLDAFNSQVNLNLQSSVDDVNSLIQGIAELNVAITEAKGGTGATPNDLLDRRDKLVNDLSELVSVTTVEQSNGSVNVFIGTGQPVVVGATTNQLSTIFDPNDSSRLQIGLGPNQVDISAQVTGGKLGGLLRVRSEVIDVTRAEIDTLASSMIETFNSQHKTGLTLDGVAGGNFFGPTNPAVPPVPDAGTIRVALTDPRDIAIAFPVQLGSTSGNTGTGGLNIDSIDSSGVGFNAASALSSPLTFSFDNTTNTYTVTYGAGNTATISYDPAVDSGKSFDLANLTSPPNTPFPGALPPLTITLDGVPANGDSFVINNSTAGGFNGFGDNRNALALAELQVAKTMKPNGSGTPTQSFGDAYGILVANVATRTKQAQVGQETQQGLLDQTKTRFDSVSGVNLDEEAASLIKYQQTYQAAAQIITVSNTIFDTLINSF</sequence>
<dbReference type="NCBIfam" id="TIGR02492">
    <property type="entry name" value="flgK_ends"/>
    <property type="match status" value="1"/>
</dbReference>
<evidence type="ECO:0000313" key="12">
    <source>
        <dbReference type="Proteomes" id="UP000029999"/>
    </source>
</evidence>
<dbReference type="STRING" id="392484.LP43_0613"/>
<dbReference type="GO" id="GO:0005198">
    <property type="term" value="F:structural molecule activity"/>
    <property type="evidence" value="ECO:0007669"/>
    <property type="project" value="UniProtKB-UniRule"/>
</dbReference>
<dbReference type="PRINTS" id="PR01005">
    <property type="entry name" value="FLGHOOKAP1"/>
</dbReference>
<name>A0A0A0BK05_9GAMM</name>
<evidence type="ECO:0000259" key="8">
    <source>
        <dbReference type="Pfam" id="PF00460"/>
    </source>
</evidence>
<keyword evidence="11" id="KW-0282">Flagellum</keyword>
<dbReference type="GO" id="GO:0005576">
    <property type="term" value="C:extracellular region"/>
    <property type="evidence" value="ECO:0007669"/>
    <property type="project" value="UniProtKB-SubCell"/>
</dbReference>
<feature type="domain" description="Flagellar basal body rod protein N-terminal" evidence="8">
    <location>
        <begin position="6"/>
        <end position="34"/>
    </location>
</feature>
<dbReference type="AlphaFoldDB" id="A0A0A0BK05"/>
<dbReference type="Pfam" id="PF06429">
    <property type="entry name" value="Flg_bbr_C"/>
    <property type="match status" value="1"/>
</dbReference>
<evidence type="ECO:0000256" key="6">
    <source>
        <dbReference type="ARBA" id="ARBA00023143"/>
    </source>
</evidence>
<feature type="domain" description="Flagellar basal-body/hook protein C-terminal" evidence="9">
    <location>
        <begin position="541"/>
        <end position="580"/>
    </location>
</feature>
<gene>
    <name evidence="7 11" type="primary">flgK</name>
    <name evidence="11" type="ORF">LP43_0613</name>
</gene>
<dbReference type="InterPro" id="IPR053927">
    <property type="entry name" value="FlgK_helical"/>
</dbReference>
<dbReference type="GO" id="GO:0009424">
    <property type="term" value="C:bacterial-type flagellum hook"/>
    <property type="evidence" value="ECO:0007669"/>
    <property type="project" value="UniProtKB-UniRule"/>
</dbReference>
<dbReference type="GO" id="GO:0044780">
    <property type="term" value="P:bacterial-type flagellum assembly"/>
    <property type="evidence" value="ECO:0007669"/>
    <property type="project" value="InterPro"/>
</dbReference>
<dbReference type="Pfam" id="PF22638">
    <property type="entry name" value="FlgK_D1"/>
    <property type="match status" value="1"/>
</dbReference>
<evidence type="ECO:0000259" key="10">
    <source>
        <dbReference type="Pfam" id="PF22638"/>
    </source>
</evidence>
<reference evidence="11 12" key="1">
    <citation type="submission" date="2014-09" db="EMBL/GenBank/DDBJ databases">
        <authorList>
            <person name="Grob C."/>
            <person name="Taubert M."/>
            <person name="Howat A.M."/>
            <person name="Burns O.J."/>
            <person name="Dixon J.L."/>
            <person name="Chen Y."/>
            <person name="Murrell J.C."/>
        </authorList>
    </citation>
    <scope>NUCLEOTIDE SEQUENCE [LARGE SCALE GENOMIC DNA]</scope>
    <source>
        <strain evidence="11">L4</strain>
    </source>
</reference>
<feature type="domain" description="Flagellar hook-associated protein FlgK helical" evidence="10">
    <location>
        <begin position="93"/>
        <end position="323"/>
    </location>
</feature>
<comment type="similarity">
    <text evidence="3 7">Belongs to the flagella basal body rod proteins family.</text>
</comment>
<dbReference type="InterPro" id="IPR002371">
    <property type="entry name" value="FlgK"/>
</dbReference>
<dbReference type="RefSeq" id="WP_036311800.1">
    <property type="nucleotide sequence ID" value="NZ_JRQD01000001.1"/>
</dbReference>
<evidence type="ECO:0000256" key="5">
    <source>
        <dbReference type="ARBA" id="ARBA00022525"/>
    </source>
</evidence>